<dbReference type="PANTHER" id="PTHR43757">
    <property type="entry name" value="AMINOMETHYLTRANSFERASE"/>
    <property type="match status" value="1"/>
</dbReference>
<dbReference type="Proteomes" id="UP001595536">
    <property type="component" value="Unassembled WGS sequence"/>
</dbReference>
<dbReference type="Pfam" id="PF01571">
    <property type="entry name" value="GCV_T"/>
    <property type="match status" value="1"/>
</dbReference>
<evidence type="ECO:0000313" key="7">
    <source>
        <dbReference type="Proteomes" id="UP001595536"/>
    </source>
</evidence>
<dbReference type="Pfam" id="PF12831">
    <property type="entry name" value="FAD_oxidored"/>
    <property type="match status" value="1"/>
</dbReference>
<evidence type="ECO:0000259" key="3">
    <source>
        <dbReference type="Pfam" id="PF01571"/>
    </source>
</evidence>
<feature type="domain" description="SoxA A3" evidence="5">
    <location>
        <begin position="517"/>
        <end position="601"/>
    </location>
</feature>
<reference evidence="7" key="1">
    <citation type="journal article" date="2019" name="Int. J. Syst. Evol. Microbiol.">
        <title>The Global Catalogue of Microorganisms (GCM) 10K type strain sequencing project: providing services to taxonomists for standard genome sequencing and annotation.</title>
        <authorList>
            <consortium name="The Broad Institute Genomics Platform"/>
            <consortium name="The Broad Institute Genome Sequencing Center for Infectious Disease"/>
            <person name="Wu L."/>
            <person name="Ma J."/>
        </authorList>
    </citation>
    <scope>NUCLEOTIDE SEQUENCE [LARGE SCALE GENOMIC DNA]</scope>
    <source>
        <strain evidence="7">CCM 7941</strain>
    </source>
</reference>
<dbReference type="Pfam" id="PF08669">
    <property type="entry name" value="GCV_T_C"/>
    <property type="match status" value="1"/>
</dbReference>
<keyword evidence="2" id="KW-0560">Oxidoreductase</keyword>
<dbReference type="InterPro" id="IPR006277">
    <property type="entry name" value="Sarcosine_oxidase_asu"/>
</dbReference>
<feature type="domain" description="Aminomethyltransferase C-terminal" evidence="4">
    <location>
        <begin position="907"/>
        <end position="993"/>
    </location>
</feature>
<protein>
    <submittedName>
        <fullName evidence="6">Sarcosine oxidase subunit alpha family protein</fullName>
    </submittedName>
</protein>
<dbReference type="InterPro" id="IPR027266">
    <property type="entry name" value="TrmE/GcvT-like"/>
</dbReference>
<dbReference type="Gene3D" id="3.50.50.60">
    <property type="entry name" value="FAD/NAD(P)-binding domain"/>
    <property type="match status" value="1"/>
</dbReference>
<dbReference type="SUPFAM" id="SSF51905">
    <property type="entry name" value="FAD/NAD(P)-binding domain"/>
    <property type="match status" value="1"/>
</dbReference>
<dbReference type="PRINTS" id="PR00368">
    <property type="entry name" value="FADPNR"/>
</dbReference>
<dbReference type="InterPro" id="IPR013977">
    <property type="entry name" value="GcvT_C"/>
</dbReference>
<dbReference type="Gene3D" id="3.30.1360.120">
    <property type="entry name" value="Probable tRNA modification gtpase trme, domain 1"/>
    <property type="match status" value="1"/>
</dbReference>
<dbReference type="InterPro" id="IPR036188">
    <property type="entry name" value="FAD/NAD-bd_sf"/>
</dbReference>
<comment type="similarity">
    <text evidence="1">Belongs to the GcvT family.</text>
</comment>
<accession>A0ABV7LH22</accession>
<dbReference type="InterPro" id="IPR029043">
    <property type="entry name" value="GcvT/YgfZ_C"/>
</dbReference>
<gene>
    <name evidence="6" type="ORF">ACFOEX_10245</name>
</gene>
<evidence type="ECO:0000259" key="5">
    <source>
        <dbReference type="Pfam" id="PF17806"/>
    </source>
</evidence>
<dbReference type="PRINTS" id="PR00469">
    <property type="entry name" value="PNDRDTASEII"/>
</dbReference>
<dbReference type="Pfam" id="PF17806">
    <property type="entry name" value="SO_alpha_A3"/>
    <property type="match status" value="1"/>
</dbReference>
<feature type="domain" description="GCVT N-terminal" evidence="3">
    <location>
        <begin position="617"/>
        <end position="887"/>
    </location>
</feature>
<dbReference type="RefSeq" id="WP_376828946.1">
    <property type="nucleotide sequence ID" value="NZ_JBHLWR010000004.1"/>
</dbReference>
<name>A0ABV7LH22_9HYPH</name>
<evidence type="ECO:0000256" key="1">
    <source>
        <dbReference type="ARBA" id="ARBA00008609"/>
    </source>
</evidence>
<dbReference type="Gene3D" id="3.10.20.440">
    <property type="entry name" value="2Fe-2S iron-sulphur cluster binding domain, sarcosine oxidase, alpha subunit, N-terminal domain"/>
    <property type="match status" value="1"/>
</dbReference>
<dbReference type="NCBIfam" id="TIGR01372">
    <property type="entry name" value="soxA"/>
    <property type="match status" value="1"/>
</dbReference>
<dbReference type="SUPFAM" id="SSF103025">
    <property type="entry name" value="Folate-binding domain"/>
    <property type="match status" value="1"/>
</dbReference>
<dbReference type="PIRSF" id="PIRSF037980">
    <property type="entry name" value="SoxA"/>
    <property type="match status" value="1"/>
</dbReference>
<dbReference type="InterPro" id="IPR042204">
    <property type="entry name" value="2Fe-2S-bd_N"/>
</dbReference>
<dbReference type="Pfam" id="PF13510">
    <property type="entry name" value="Fer2_4"/>
    <property type="match status" value="1"/>
</dbReference>
<comment type="caution">
    <text evidence="6">The sequence shown here is derived from an EMBL/GenBank/DDBJ whole genome shotgun (WGS) entry which is preliminary data.</text>
</comment>
<keyword evidence="7" id="KW-1185">Reference proteome</keyword>
<dbReference type="SUPFAM" id="SSF101790">
    <property type="entry name" value="Aminomethyltransferase beta-barrel domain"/>
    <property type="match status" value="1"/>
</dbReference>
<dbReference type="EMBL" id="JBHRUV010000052">
    <property type="protein sequence ID" value="MFC3266731.1"/>
    <property type="molecule type" value="Genomic_DNA"/>
</dbReference>
<proteinExistence type="inferred from homology"/>
<evidence type="ECO:0000256" key="2">
    <source>
        <dbReference type="ARBA" id="ARBA00023002"/>
    </source>
</evidence>
<evidence type="ECO:0000259" key="4">
    <source>
        <dbReference type="Pfam" id="PF08669"/>
    </source>
</evidence>
<dbReference type="InterPro" id="IPR041117">
    <property type="entry name" value="SoxA_A3"/>
</dbReference>
<dbReference type="InterPro" id="IPR006222">
    <property type="entry name" value="GCVT_N"/>
</dbReference>
<sequence>MTPPVHGAPLRVPGHGLVDHGRPLRFTFDGRSYEGRAGDTLASALLASGVKLVGRSFKYHRPRGVMTAGPEEPNALVELGVGARREPNAKATTVELYDGLVAASQNRWPSLTFDIGAVNSLLSPFFVAGFYYKTFKWPSAFWEKVYEPAIRRAAGLGRAAEEADPDRYEKAYAFCDVLVIGSGPAGVAAALAAGRSGARVILCEEDFRFGGRLLAETGGEIDGRPGLEWLEAALGELAAMPEVKLMPRAVVFGAYDGGTYGALEKVSDHLPQPQAGKPRQRLWRIVAKRTVLAAGAIERPLVFPGNDRPGVMLAGAVRAYANRFGVLAGRDAVFFANNDEAWRAAFDLAALGANVAAIVDSRREVAPQLLERARALGLRTMTGAVAAGTSGGRALTGVTVLDADGRSHHVHADLLAMSGGFNPQIALTTHLNHRPVWSEAHAAFLPGDLPPGMAVAGAAAGARGLGAALRSGHETGLAAARACGFSGAVGGAPQAADAPAAMTPLWRVTGPGGRRLKGKAFVDFQHDVTAADVELAHREGFRSVELLKRYTTLGMATDQGKLSNVNGHAILAGLLASPMEKVGTTTARAPSVPVAVGAFAGHARGAAFRPTRLVSGHEHAKARGATFVETGQWLRPQWYARPGETFWRDTVNREVTTTRTHVGVCDISTLGKIDVQGPDAAVFLDRVYINAFARLPVGKARYGVMLREDGFILDDGTALRLAEDHFVISTTTANAARVMKHLCYCAQKLWPQLDVQLASVTEAWAGYAVAGPKSRALLQDLLGDVIDLSGEAFPFMAVAEFEWAGAPVRLARISFSGELAYEISVPANYGEALSRALDAAGEKYGACSYGSEALGVMRIEKGHVGGPEMTGTTAHDVGLGRMMSPKKDFVGKALAYREGLTDPGRMQLVGLKPLDPAQQLPGGAHVLEPGAAPTTENDQGYVTSACWSPTLNTFIALALVKRGPQRIGEKLRVVDLLRGVDVAVEVCSPAFFDPDGSRQHG</sequence>
<dbReference type="InterPro" id="IPR028896">
    <property type="entry name" value="GcvT/YgfZ/DmdA"/>
</dbReference>
<evidence type="ECO:0000313" key="6">
    <source>
        <dbReference type="EMBL" id="MFC3266731.1"/>
    </source>
</evidence>
<dbReference type="PANTHER" id="PTHR43757:SF2">
    <property type="entry name" value="AMINOMETHYLTRANSFERASE, MITOCHONDRIAL"/>
    <property type="match status" value="1"/>
</dbReference>
<organism evidence="6 7">
    <name type="scientific">Camelimonas abortus</name>
    <dbReference type="NCBI Taxonomy" id="1017184"/>
    <lineage>
        <taxon>Bacteria</taxon>
        <taxon>Pseudomonadati</taxon>
        <taxon>Pseudomonadota</taxon>
        <taxon>Alphaproteobacteria</taxon>
        <taxon>Hyphomicrobiales</taxon>
        <taxon>Chelatococcaceae</taxon>
        <taxon>Camelimonas</taxon>
    </lineage>
</organism>